<dbReference type="VEuPathDB" id="VectorBase:ISCI007902"/>
<proteinExistence type="predicted"/>
<dbReference type="EMBL" id="DS783808">
    <property type="protein sequence ID" value="EEC09776.1"/>
    <property type="molecule type" value="Genomic_DNA"/>
</dbReference>
<protein>
    <submittedName>
        <fullName evidence="1 2">Uncharacterized protein</fullName>
    </submittedName>
</protein>
<accession>B7PT54</accession>
<dbReference type="AlphaFoldDB" id="B7PT54"/>
<dbReference type="EMBL" id="ABJB010264293">
    <property type="status" value="NOT_ANNOTATED_CDS"/>
    <property type="molecule type" value="Genomic_DNA"/>
</dbReference>
<dbReference type="InParanoid" id="B7PT54"/>
<sequence>MASHPVPCYTGVRPSRTISSSVCPHPNLVNVPFLSVKCLAEKRVQEGLRRHSPRRDARSMLPSLLARLAHLQILIGGLATLRAPIGLPNIELEGVYRGAVQRVDNRP</sequence>
<dbReference type="Proteomes" id="UP000001555">
    <property type="component" value="Unassembled WGS sequence"/>
</dbReference>
<evidence type="ECO:0000313" key="1">
    <source>
        <dbReference type="EMBL" id="EEC09776.1"/>
    </source>
</evidence>
<dbReference type="VEuPathDB" id="VectorBase:ISCW007902"/>
<dbReference type="PaxDb" id="6945-B7PT54"/>
<gene>
    <name evidence="1" type="ORF">IscW_ISCW007902</name>
</gene>
<evidence type="ECO:0000313" key="2">
    <source>
        <dbReference type="EnsemblMetazoa" id="ISCW007902-PA"/>
    </source>
</evidence>
<dbReference type="EnsemblMetazoa" id="ISCW007902-RA">
    <property type="protein sequence ID" value="ISCW007902-PA"/>
    <property type="gene ID" value="ISCW007902"/>
</dbReference>
<evidence type="ECO:0000313" key="3">
    <source>
        <dbReference type="Proteomes" id="UP000001555"/>
    </source>
</evidence>
<reference evidence="2" key="2">
    <citation type="submission" date="2020-05" db="UniProtKB">
        <authorList>
            <consortium name="EnsemblMetazoa"/>
        </authorList>
    </citation>
    <scope>IDENTIFICATION</scope>
    <source>
        <strain evidence="2">wikel</strain>
    </source>
</reference>
<organism>
    <name type="scientific">Ixodes scapularis</name>
    <name type="common">Black-legged tick</name>
    <name type="synonym">Deer tick</name>
    <dbReference type="NCBI Taxonomy" id="6945"/>
    <lineage>
        <taxon>Eukaryota</taxon>
        <taxon>Metazoa</taxon>
        <taxon>Ecdysozoa</taxon>
        <taxon>Arthropoda</taxon>
        <taxon>Chelicerata</taxon>
        <taxon>Arachnida</taxon>
        <taxon>Acari</taxon>
        <taxon>Parasitiformes</taxon>
        <taxon>Ixodida</taxon>
        <taxon>Ixodoidea</taxon>
        <taxon>Ixodidae</taxon>
        <taxon>Ixodinae</taxon>
        <taxon>Ixodes</taxon>
    </lineage>
</organism>
<keyword evidence="3" id="KW-1185">Reference proteome</keyword>
<name>B7PT54_IXOSC</name>
<reference evidence="1 3" key="1">
    <citation type="submission" date="2008-03" db="EMBL/GenBank/DDBJ databases">
        <title>Annotation of Ixodes scapularis.</title>
        <authorList>
            <consortium name="Ixodes scapularis Genome Project Consortium"/>
            <person name="Caler E."/>
            <person name="Hannick L.I."/>
            <person name="Bidwell S."/>
            <person name="Joardar V."/>
            <person name="Thiagarajan M."/>
            <person name="Amedeo P."/>
            <person name="Galinsky K.J."/>
            <person name="Schobel S."/>
            <person name="Inman J."/>
            <person name="Hostetler J."/>
            <person name="Miller J."/>
            <person name="Hammond M."/>
            <person name="Megy K."/>
            <person name="Lawson D."/>
            <person name="Kodira C."/>
            <person name="Sutton G."/>
            <person name="Meyer J."/>
            <person name="Hill C.A."/>
            <person name="Birren B."/>
            <person name="Nene V."/>
            <person name="Collins F."/>
            <person name="Alarcon-Chaidez F."/>
            <person name="Wikel S."/>
            <person name="Strausberg R."/>
        </authorList>
    </citation>
    <scope>NUCLEOTIDE SEQUENCE [LARGE SCALE GENOMIC DNA]</scope>
    <source>
        <strain evidence="3">Wikel</strain>
        <strain evidence="1">Wikel colony</strain>
    </source>
</reference>
<dbReference type="HOGENOM" id="CLU_2212820_0_0_1"/>